<evidence type="ECO:0000313" key="10">
    <source>
        <dbReference type="Proteomes" id="UP000078561"/>
    </source>
</evidence>
<keyword evidence="3" id="KW-0677">Repeat</keyword>
<evidence type="ECO:0000256" key="6">
    <source>
        <dbReference type="PROSITE-ProRule" id="PRU00176"/>
    </source>
</evidence>
<feature type="region of interest" description="Disordered" evidence="7">
    <location>
        <begin position="726"/>
        <end position="805"/>
    </location>
</feature>
<dbReference type="CDD" id="cd00756">
    <property type="entry name" value="MoaE"/>
    <property type="match status" value="1"/>
</dbReference>
<keyword evidence="2" id="KW-0808">Transferase</keyword>
<dbReference type="InterPro" id="IPR012677">
    <property type="entry name" value="Nucleotide-bd_a/b_plait_sf"/>
</dbReference>
<feature type="domain" description="RRM" evidence="8">
    <location>
        <begin position="658"/>
        <end position="729"/>
    </location>
</feature>
<feature type="region of interest" description="Disordered" evidence="7">
    <location>
        <begin position="160"/>
        <end position="191"/>
    </location>
</feature>
<dbReference type="Gene3D" id="3.90.1170.40">
    <property type="entry name" value="Molybdopterin biosynthesis MoaE subunit"/>
    <property type="match status" value="1"/>
</dbReference>
<evidence type="ECO:0000256" key="5">
    <source>
        <dbReference type="ARBA" id="ARBA00023150"/>
    </source>
</evidence>
<evidence type="ECO:0000256" key="1">
    <source>
        <dbReference type="ARBA" id="ARBA00022490"/>
    </source>
</evidence>
<keyword evidence="10" id="KW-1185">Reference proteome</keyword>
<evidence type="ECO:0000259" key="8">
    <source>
        <dbReference type="PROSITE" id="PS50102"/>
    </source>
</evidence>
<gene>
    <name evidence="9" type="primary">ABSGL_03407.1 scaffold 4609</name>
</gene>
<dbReference type="InterPro" id="IPR003448">
    <property type="entry name" value="Mopterin_biosynth_MoaE"/>
</dbReference>
<reference evidence="9" key="1">
    <citation type="submission" date="2016-04" db="EMBL/GenBank/DDBJ databases">
        <authorList>
            <person name="Evans L.H."/>
            <person name="Alamgir A."/>
            <person name="Owens N."/>
            <person name="Weber N.D."/>
            <person name="Virtaneva K."/>
            <person name="Barbian K."/>
            <person name="Babar A."/>
            <person name="Rosenke K."/>
        </authorList>
    </citation>
    <scope>NUCLEOTIDE SEQUENCE [LARGE SCALE GENOMIC DNA]</scope>
    <source>
        <strain evidence="9">CBS 101.48</strain>
    </source>
</reference>
<dbReference type="GO" id="GO:0010494">
    <property type="term" value="C:cytoplasmic stress granule"/>
    <property type="evidence" value="ECO:0007669"/>
    <property type="project" value="TreeGrafter"/>
</dbReference>
<evidence type="ECO:0000256" key="2">
    <source>
        <dbReference type="ARBA" id="ARBA00022679"/>
    </source>
</evidence>
<dbReference type="Proteomes" id="UP000078561">
    <property type="component" value="Unassembled WGS sequence"/>
</dbReference>
<name>A0A168M386_ABSGL</name>
<feature type="compositionally biased region" description="Low complexity" evidence="7">
    <location>
        <begin position="747"/>
        <end position="781"/>
    </location>
</feature>
<dbReference type="GO" id="GO:0003729">
    <property type="term" value="F:mRNA binding"/>
    <property type="evidence" value="ECO:0007669"/>
    <property type="project" value="TreeGrafter"/>
</dbReference>
<dbReference type="SUPFAM" id="SSF54928">
    <property type="entry name" value="RNA-binding domain, RBD"/>
    <property type="match status" value="2"/>
</dbReference>
<evidence type="ECO:0000256" key="7">
    <source>
        <dbReference type="SAM" id="MobiDB-lite"/>
    </source>
</evidence>
<dbReference type="GO" id="GO:0016740">
    <property type="term" value="F:transferase activity"/>
    <property type="evidence" value="ECO:0007669"/>
    <property type="project" value="UniProtKB-KW"/>
</dbReference>
<dbReference type="AlphaFoldDB" id="A0A168M386"/>
<keyword evidence="5" id="KW-0501">Molybdenum cofactor biosynthesis</keyword>
<protein>
    <recommendedName>
        <fullName evidence="8">RRM domain-containing protein</fullName>
    </recommendedName>
</protein>
<dbReference type="InParanoid" id="A0A168M386"/>
<dbReference type="GO" id="GO:0010468">
    <property type="term" value="P:regulation of gene expression"/>
    <property type="evidence" value="ECO:0007669"/>
    <property type="project" value="UniProtKB-ARBA"/>
</dbReference>
<dbReference type="InterPro" id="IPR000504">
    <property type="entry name" value="RRM_dom"/>
</dbReference>
<dbReference type="InterPro" id="IPR035979">
    <property type="entry name" value="RBD_domain_sf"/>
</dbReference>
<dbReference type="FunFam" id="3.90.1170.40:FF:000002">
    <property type="entry name" value="Molybdopterin synthase catalytic subunit"/>
    <property type="match status" value="1"/>
</dbReference>
<keyword evidence="1" id="KW-0963">Cytoplasm</keyword>
<dbReference type="STRING" id="4829.A0A168M386"/>
<feature type="compositionally biased region" description="Low complexity" evidence="7">
    <location>
        <begin position="281"/>
        <end position="294"/>
    </location>
</feature>
<dbReference type="SMART" id="SM00360">
    <property type="entry name" value="RRM"/>
    <property type="match status" value="4"/>
</dbReference>
<dbReference type="Gene3D" id="3.30.70.330">
    <property type="match status" value="4"/>
</dbReference>
<feature type="region of interest" description="Disordered" evidence="7">
    <location>
        <begin position="517"/>
        <end position="538"/>
    </location>
</feature>
<dbReference type="InterPro" id="IPR036563">
    <property type="entry name" value="MoaE_sf"/>
</dbReference>
<dbReference type="GO" id="GO:0051252">
    <property type="term" value="P:regulation of RNA metabolic process"/>
    <property type="evidence" value="ECO:0007669"/>
    <property type="project" value="UniProtKB-ARBA"/>
</dbReference>
<dbReference type="OrthoDB" id="6407164at2759"/>
<dbReference type="InterPro" id="IPR039171">
    <property type="entry name" value="Cwc2/Slt11"/>
</dbReference>
<dbReference type="FunFam" id="3.30.70.330:FF:000120">
    <property type="entry name" value="Negative regulator of differentiation 1"/>
    <property type="match status" value="2"/>
</dbReference>
<sequence length="805" mass="88709">MTGRTLIHITHDAIPPLDTITQQVQDDGAGAISTFSGTTRDTFQGKQVVQLEYQAYDKMAVKVLETIVQEARDQWQLTHVAIYHRTGTVPVGQTSVVVATSSIHRTEAIHATGYLIDELKLRCPIWKKEVYHDGSVWKGSCNGNLHHHQITYTMPSTEHDTLSYSTTSPPIAKSQERGSVKSPHLPTPCCSNISDTYTQYVVPPPPPPLQPPPPPSSTQMIISRTYSPVPGVQENTAPMYSSPPYQRHPRPVMIQSPPYIHSTIGSPTSPSIASVYSNHHPTPSSSASPQPTSRTVYLGHMTPDTKVSDVLDQVRSGMIETTRLLLDKNCLFLTFVDASAAIHFYYQVANRPLIINGVELKVGWGKPSTLSSNTRLSLQNGASRNVFLGSLDDSVTEDKIYQDLEQFGTIEHVRLIRDKHIAFVHFLSISNAIKCVNGLSGDQDWNSCRISYGKDRCCPSNNTTMYTDPALLSSPTLSPPTYQWQPHYQVIHLPPPLQQHTYQIHYSSYDPYTGTTTETFSTPPQPQPHTYLHPHNTNDHSLHTSPPYAYSLSSDTDNSLTGMANRTIYFGNIHPDATCEDICNAIRGGGILAKIRYLVDKHIAFITFVDPDLALHFCTTTNETGGIILKGRRLKLGWGKPSSLPGHVIQAIQNGGSRNVYLGNIHPHMTKDKLKQDFAEYGDIELVNCLKEKNCAFVNFTSIAAAIRAMDGIRTKEEYQGVRINYGKDRCGNPPRFMHQRKQHPETTPTTATTTTAAMPSLSSTLTLSSSSSSSSASSSSNGIVTPTTSDRSDQLAPHPSANVT</sequence>
<evidence type="ECO:0000256" key="3">
    <source>
        <dbReference type="ARBA" id="ARBA00022737"/>
    </source>
</evidence>
<dbReference type="GO" id="GO:0006777">
    <property type="term" value="P:Mo-molybdopterin cofactor biosynthetic process"/>
    <property type="evidence" value="ECO:0007669"/>
    <property type="project" value="UniProtKB-KW"/>
</dbReference>
<feature type="domain" description="RRM" evidence="8">
    <location>
        <begin position="384"/>
        <end position="455"/>
    </location>
</feature>
<dbReference type="SUPFAM" id="SSF54690">
    <property type="entry name" value="Molybdopterin synthase subunit MoaE"/>
    <property type="match status" value="1"/>
</dbReference>
<feature type="compositionally biased region" description="Polar residues" evidence="7">
    <location>
        <begin position="270"/>
        <end position="280"/>
    </location>
</feature>
<dbReference type="FunCoup" id="A0A168M386">
    <property type="interactions" value="30"/>
</dbReference>
<evidence type="ECO:0000313" key="9">
    <source>
        <dbReference type="EMBL" id="SAL97880.1"/>
    </source>
</evidence>
<feature type="domain" description="RRM" evidence="8">
    <location>
        <begin position="566"/>
        <end position="641"/>
    </location>
</feature>
<dbReference type="PANTHER" id="PTHR14089">
    <property type="entry name" value="PRE-MRNA-SPLICING FACTOR RBM22"/>
    <property type="match status" value="1"/>
</dbReference>
<accession>A0A168M386</accession>
<feature type="compositionally biased region" description="Polar residues" evidence="7">
    <location>
        <begin position="160"/>
        <end position="169"/>
    </location>
</feature>
<organism evidence="9">
    <name type="scientific">Absidia glauca</name>
    <name type="common">Pin mould</name>
    <dbReference type="NCBI Taxonomy" id="4829"/>
    <lineage>
        <taxon>Eukaryota</taxon>
        <taxon>Fungi</taxon>
        <taxon>Fungi incertae sedis</taxon>
        <taxon>Mucoromycota</taxon>
        <taxon>Mucoromycotina</taxon>
        <taxon>Mucoromycetes</taxon>
        <taxon>Mucorales</taxon>
        <taxon>Cunninghamellaceae</taxon>
        <taxon>Absidia</taxon>
    </lineage>
</organism>
<dbReference type="Pfam" id="PF00076">
    <property type="entry name" value="RRM_1"/>
    <property type="match status" value="2"/>
</dbReference>
<dbReference type="GO" id="GO:0000398">
    <property type="term" value="P:mRNA splicing, via spliceosome"/>
    <property type="evidence" value="ECO:0007669"/>
    <property type="project" value="TreeGrafter"/>
</dbReference>
<proteinExistence type="predicted"/>
<keyword evidence="4 6" id="KW-0694">RNA-binding</keyword>
<dbReference type="Pfam" id="PF02391">
    <property type="entry name" value="MoaE"/>
    <property type="match status" value="1"/>
</dbReference>
<evidence type="ECO:0000256" key="4">
    <source>
        <dbReference type="ARBA" id="ARBA00022884"/>
    </source>
</evidence>
<dbReference type="PANTHER" id="PTHR14089:SF8">
    <property type="entry name" value="RNA-BINDING PROTEIN MRN1"/>
    <property type="match status" value="1"/>
</dbReference>
<feature type="region of interest" description="Disordered" evidence="7">
    <location>
        <begin position="270"/>
        <end position="294"/>
    </location>
</feature>
<dbReference type="PROSITE" id="PS50102">
    <property type="entry name" value="RRM"/>
    <property type="match status" value="3"/>
</dbReference>
<dbReference type="EMBL" id="LT552047">
    <property type="protein sequence ID" value="SAL97880.1"/>
    <property type="molecule type" value="Genomic_DNA"/>
</dbReference>